<evidence type="ECO:0000313" key="14">
    <source>
        <dbReference type="Proteomes" id="UP000717515"/>
    </source>
</evidence>
<keyword evidence="10" id="KW-0472">Membrane</keyword>
<evidence type="ECO:0000256" key="4">
    <source>
        <dbReference type="ARBA" id="ARBA00014458"/>
    </source>
</evidence>
<comment type="similarity">
    <text evidence="2">Belongs to the endopolyphosphatase PPN1 family.</text>
</comment>
<organism evidence="13 14">
    <name type="scientific">Mortierella alpina</name>
    <name type="common">Oleaginous fungus</name>
    <name type="synonym">Mortierella renispora</name>
    <dbReference type="NCBI Taxonomy" id="64518"/>
    <lineage>
        <taxon>Eukaryota</taxon>
        <taxon>Fungi</taxon>
        <taxon>Fungi incertae sedis</taxon>
        <taxon>Mucoromycota</taxon>
        <taxon>Mortierellomycotina</taxon>
        <taxon>Mortierellomycetes</taxon>
        <taxon>Mortierellales</taxon>
        <taxon>Mortierellaceae</taxon>
        <taxon>Mortierella</taxon>
    </lineage>
</organism>
<evidence type="ECO:0000256" key="9">
    <source>
        <dbReference type="ARBA" id="ARBA00022989"/>
    </source>
</evidence>
<dbReference type="EC" id="3.6.1.10" evidence="3"/>
<reference evidence="13" key="1">
    <citation type="submission" date="2021-07" db="EMBL/GenBank/DDBJ databases">
        <title>Draft genome of Mortierella alpina, strain LL118, isolated from an aspen leaf litter sample.</title>
        <authorList>
            <person name="Yang S."/>
            <person name="Vinatzer B.A."/>
        </authorList>
    </citation>
    <scope>NUCLEOTIDE SEQUENCE</scope>
    <source>
        <strain evidence="13">LL118</strain>
    </source>
</reference>
<keyword evidence="11" id="KW-0325">Glycoprotein</keyword>
<feature type="compositionally biased region" description="Basic residues" evidence="12">
    <location>
        <begin position="409"/>
        <end position="426"/>
    </location>
</feature>
<evidence type="ECO:0000256" key="7">
    <source>
        <dbReference type="ARBA" id="ARBA00022801"/>
    </source>
</evidence>
<keyword evidence="6" id="KW-0812">Transmembrane</keyword>
<evidence type="ECO:0000256" key="10">
    <source>
        <dbReference type="ARBA" id="ARBA00023136"/>
    </source>
</evidence>
<dbReference type="PIRSF" id="PIRSF027093">
    <property type="entry name" value="EndopolyPtase_N1"/>
    <property type="match status" value="1"/>
</dbReference>
<evidence type="ECO:0000256" key="1">
    <source>
        <dbReference type="ARBA" id="ARBA00004576"/>
    </source>
</evidence>
<dbReference type="GO" id="GO:0005774">
    <property type="term" value="C:vacuolar membrane"/>
    <property type="evidence" value="ECO:0007669"/>
    <property type="project" value="UniProtKB-SubCell"/>
</dbReference>
<evidence type="ECO:0000256" key="3">
    <source>
        <dbReference type="ARBA" id="ARBA00012459"/>
    </source>
</evidence>
<dbReference type="Gene3D" id="3.60.21.10">
    <property type="match status" value="1"/>
</dbReference>
<keyword evidence="7" id="KW-0378">Hydrolase</keyword>
<evidence type="ECO:0000256" key="2">
    <source>
        <dbReference type="ARBA" id="ARBA00010399"/>
    </source>
</evidence>
<dbReference type="PANTHER" id="PTHR10340">
    <property type="entry name" value="SPHINGOMYELIN PHOSPHODIESTERASE"/>
    <property type="match status" value="1"/>
</dbReference>
<comment type="subcellular location">
    <subcellularLocation>
        <location evidence="1">Vacuole membrane</location>
        <topology evidence="1">Single-pass type II membrane protein</topology>
    </subcellularLocation>
</comment>
<evidence type="ECO:0000313" key="13">
    <source>
        <dbReference type="EMBL" id="KAG9327645.1"/>
    </source>
</evidence>
<comment type="caution">
    <text evidence="13">The sequence shown here is derived from an EMBL/GenBank/DDBJ whole genome shotgun (WGS) entry which is preliminary data.</text>
</comment>
<protein>
    <recommendedName>
        <fullName evidence="4">Endopolyphosphatase</fullName>
        <ecNumber evidence="3">3.6.1.10</ecNumber>
    </recommendedName>
</protein>
<accession>A0A9P8D358</accession>
<dbReference type="GO" id="GO:0004309">
    <property type="term" value="F:exopolyphosphatase activity"/>
    <property type="evidence" value="ECO:0007669"/>
    <property type="project" value="TreeGrafter"/>
</dbReference>
<evidence type="ECO:0000256" key="12">
    <source>
        <dbReference type="SAM" id="MobiDB-lite"/>
    </source>
</evidence>
<sequence>MWMQSGTEAARSARRFLDYEEGTIGGYYGAPHSICDSPYTLVNATFDWFDKNLVGSIDFIIWTGDNARHDSDNTQPRTQEQIYKMNRAITQKFLATFPTDLAGQRLPIVPAIGNNDIYPHNIIQPGPNSILKHYAEIWTDFIPESELHTFRRGGYYASEVVPNKISVLSLNTLYFYIHNTAVDGCKKRDEAGTEHMEWLETELGSLRNRKMVAYLAGHVPPDRKSYTPTCYARYTRLSLEYADVIVGHLYGHANIDHFFLLSDHKVKPSLWSEVDEVQEEEEDTVLTVEDEDEYDRFHSLGLTSYLVDLWKQYEDIPKKLNLSNYAVVLVSASVVPTYHPTFRVFTYQLSTPYAVGGGTAAAALDRPPRLSIDAVNDDEDGEIRQQELEEYFTALLNGDIEPEESFESRKRHNGSKHKPRHRHQIPRPHLPAVPSGAFGFPLEYTQYWANLTRANLGPTKPCDYEVEYRTKDAYGLEDLGVGSWLDLAKRIVRNNNLKKEYLQRMVVQTGTDKLLG</sequence>
<dbReference type="PANTHER" id="PTHR10340:SF55">
    <property type="entry name" value="ENDOPOLYPHOSPHATASE"/>
    <property type="match status" value="1"/>
</dbReference>
<dbReference type="InterPro" id="IPR012358">
    <property type="entry name" value="EndopolyPtase_N1"/>
</dbReference>
<dbReference type="GO" id="GO:0006798">
    <property type="term" value="P:polyphosphate catabolic process"/>
    <property type="evidence" value="ECO:0007669"/>
    <property type="project" value="TreeGrafter"/>
</dbReference>
<dbReference type="GO" id="GO:0000298">
    <property type="term" value="F:endopolyphosphatase activity"/>
    <property type="evidence" value="ECO:0007669"/>
    <property type="project" value="UniProtKB-EC"/>
</dbReference>
<gene>
    <name evidence="13" type="ORF">KVV02_006349</name>
</gene>
<dbReference type="AlphaFoldDB" id="A0A9P8D358"/>
<keyword evidence="5" id="KW-0926">Vacuole</keyword>
<dbReference type="Proteomes" id="UP000717515">
    <property type="component" value="Unassembled WGS sequence"/>
</dbReference>
<evidence type="ECO:0000256" key="8">
    <source>
        <dbReference type="ARBA" id="ARBA00022968"/>
    </source>
</evidence>
<dbReference type="SUPFAM" id="SSF56300">
    <property type="entry name" value="Metallo-dependent phosphatases"/>
    <property type="match status" value="1"/>
</dbReference>
<dbReference type="InterPro" id="IPR029052">
    <property type="entry name" value="Metallo-depent_PP-like"/>
</dbReference>
<evidence type="ECO:0000256" key="5">
    <source>
        <dbReference type="ARBA" id="ARBA00022554"/>
    </source>
</evidence>
<dbReference type="GO" id="GO:0005615">
    <property type="term" value="C:extracellular space"/>
    <property type="evidence" value="ECO:0007669"/>
    <property type="project" value="TreeGrafter"/>
</dbReference>
<dbReference type="GO" id="GO:0008081">
    <property type="term" value="F:phosphoric diester hydrolase activity"/>
    <property type="evidence" value="ECO:0007669"/>
    <property type="project" value="TreeGrafter"/>
</dbReference>
<keyword evidence="8" id="KW-0735">Signal-anchor</keyword>
<feature type="region of interest" description="Disordered" evidence="12">
    <location>
        <begin position="403"/>
        <end position="430"/>
    </location>
</feature>
<evidence type="ECO:0000256" key="6">
    <source>
        <dbReference type="ARBA" id="ARBA00022692"/>
    </source>
</evidence>
<name>A0A9P8D358_MORAP</name>
<dbReference type="GO" id="GO:0000324">
    <property type="term" value="C:fungal-type vacuole"/>
    <property type="evidence" value="ECO:0007669"/>
    <property type="project" value="TreeGrafter"/>
</dbReference>
<evidence type="ECO:0000256" key="11">
    <source>
        <dbReference type="ARBA" id="ARBA00023180"/>
    </source>
</evidence>
<proteinExistence type="inferred from homology"/>
<keyword evidence="9" id="KW-1133">Transmembrane helix</keyword>
<dbReference type="EMBL" id="JAIFTL010000002">
    <property type="protein sequence ID" value="KAG9327645.1"/>
    <property type="molecule type" value="Genomic_DNA"/>
</dbReference>